<comment type="caution">
    <text evidence="1">The sequence shown here is derived from an EMBL/GenBank/DDBJ whole genome shotgun (WGS) entry which is preliminary data.</text>
</comment>
<name>A0ACC4EAI8_PURLI</name>
<dbReference type="EMBL" id="JBGNUJ010000002">
    <property type="protein sequence ID" value="KAL3965656.1"/>
    <property type="molecule type" value="Genomic_DNA"/>
</dbReference>
<sequence length="266" mass="28374">MRCRPKPLLRPSETSQIVNLRVEDITPLQGIKPPSCRSSTIADAAATNTHARARRDFRGRSIRLPEEESAGPSPSHLTTLGSLLRGQYSVISCSGSRAALLSAAVEVPAHHAAPIQVGTCPQATEAGGLSAQWRTGGTSQRRLSPRKTPAYRDPAISHFLHSGTASAVAGPRLYRALDPPPPRPSRSLATSETLRSMDRLLGWEAPASGQLDVGHDPDEAAIPPVRYGKLPAPLERPGPALRLFRFPGRPALNPADVSTASPRRGD</sequence>
<keyword evidence="2" id="KW-1185">Reference proteome</keyword>
<gene>
    <name evidence="1" type="ORF">ACCO45_002660</name>
</gene>
<proteinExistence type="predicted"/>
<evidence type="ECO:0000313" key="2">
    <source>
        <dbReference type="Proteomes" id="UP001638806"/>
    </source>
</evidence>
<evidence type="ECO:0000313" key="1">
    <source>
        <dbReference type="EMBL" id="KAL3965656.1"/>
    </source>
</evidence>
<organism evidence="1 2">
    <name type="scientific">Purpureocillium lilacinum</name>
    <name type="common">Paecilomyces lilacinus</name>
    <dbReference type="NCBI Taxonomy" id="33203"/>
    <lineage>
        <taxon>Eukaryota</taxon>
        <taxon>Fungi</taxon>
        <taxon>Dikarya</taxon>
        <taxon>Ascomycota</taxon>
        <taxon>Pezizomycotina</taxon>
        <taxon>Sordariomycetes</taxon>
        <taxon>Hypocreomycetidae</taxon>
        <taxon>Hypocreales</taxon>
        <taxon>Ophiocordycipitaceae</taxon>
        <taxon>Purpureocillium</taxon>
    </lineage>
</organism>
<dbReference type="Proteomes" id="UP001638806">
    <property type="component" value="Unassembled WGS sequence"/>
</dbReference>
<protein>
    <submittedName>
        <fullName evidence="1">Uncharacterized protein</fullName>
    </submittedName>
</protein>
<reference evidence="1" key="1">
    <citation type="submission" date="2024-12" db="EMBL/GenBank/DDBJ databases">
        <title>Comparative genomics and development of molecular markers within Purpureocillium lilacinum and among Purpureocillium species.</title>
        <authorList>
            <person name="Yeh Z.-Y."/>
            <person name="Ni N.-T."/>
            <person name="Lo P.-H."/>
            <person name="Mushyakhwo K."/>
            <person name="Lin C.-F."/>
            <person name="Nai Y.-S."/>
        </authorList>
    </citation>
    <scope>NUCLEOTIDE SEQUENCE</scope>
    <source>
        <strain evidence="1">NCHU-NPUST-175</strain>
    </source>
</reference>
<accession>A0ACC4EAI8</accession>